<organism evidence="2 3">
    <name type="scientific">Eleutherodactylus coqui</name>
    <name type="common">Puerto Rican coqui</name>
    <dbReference type="NCBI Taxonomy" id="57060"/>
    <lineage>
        <taxon>Eukaryota</taxon>
        <taxon>Metazoa</taxon>
        <taxon>Chordata</taxon>
        <taxon>Craniata</taxon>
        <taxon>Vertebrata</taxon>
        <taxon>Euteleostomi</taxon>
        <taxon>Amphibia</taxon>
        <taxon>Batrachia</taxon>
        <taxon>Anura</taxon>
        <taxon>Neobatrachia</taxon>
        <taxon>Hyloidea</taxon>
        <taxon>Eleutherodactylidae</taxon>
        <taxon>Eleutherodactylinae</taxon>
        <taxon>Eleutherodactylus</taxon>
        <taxon>Eleutherodactylus</taxon>
    </lineage>
</organism>
<dbReference type="InterPro" id="IPR036051">
    <property type="entry name" value="KRAB_dom_sf"/>
</dbReference>
<proteinExistence type="predicted"/>
<evidence type="ECO:0000313" key="3">
    <source>
        <dbReference type="Proteomes" id="UP000770717"/>
    </source>
</evidence>
<dbReference type="PROSITE" id="PS50805">
    <property type="entry name" value="KRAB"/>
    <property type="match status" value="1"/>
</dbReference>
<dbReference type="Gene3D" id="6.10.140.140">
    <property type="match status" value="1"/>
</dbReference>
<accession>A0A8J6C1W1</accession>
<evidence type="ECO:0000313" key="2">
    <source>
        <dbReference type="EMBL" id="KAG9460432.1"/>
    </source>
</evidence>
<sequence length="125" mass="14202">MAESVFNFTLEIIFQLTGEDYTVVKKTSSDGCQAPVCDGWRRPLSPITGPPPHPLIHEDINVQKILELTNKMIELLTGEVPIRCQDVAVYFSMEEWEYLEGHKDLYKDAMMEDHQPLTSPGYGCI</sequence>
<dbReference type="SUPFAM" id="SSF109640">
    <property type="entry name" value="KRAB domain (Kruppel-associated box)"/>
    <property type="match status" value="1"/>
</dbReference>
<dbReference type="Pfam" id="PF01352">
    <property type="entry name" value="KRAB"/>
    <property type="match status" value="1"/>
</dbReference>
<dbReference type="GO" id="GO:0006355">
    <property type="term" value="P:regulation of DNA-templated transcription"/>
    <property type="evidence" value="ECO:0007669"/>
    <property type="project" value="InterPro"/>
</dbReference>
<dbReference type="CDD" id="cd07765">
    <property type="entry name" value="KRAB_A-box"/>
    <property type="match status" value="1"/>
</dbReference>
<comment type="caution">
    <text evidence="2">The sequence shown here is derived from an EMBL/GenBank/DDBJ whole genome shotgun (WGS) entry which is preliminary data.</text>
</comment>
<protein>
    <recommendedName>
        <fullName evidence="1">KRAB domain-containing protein</fullName>
    </recommendedName>
</protein>
<dbReference type="Proteomes" id="UP000770717">
    <property type="component" value="Unassembled WGS sequence"/>
</dbReference>
<dbReference type="InterPro" id="IPR001909">
    <property type="entry name" value="KRAB"/>
</dbReference>
<evidence type="ECO:0000259" key="1">
    <source>
        <dbReference type="PROSITE" id="PS50805"/>
    </source>
</evidence>
<dbReference type="AlphaFoldDB" id="A0A8J6C1W1"/>
<name>A0A8J6C1W1_ELECQ</name>
<feature type="domain" description="KRAB" evidence="1">
    <location>
        <begin position="82"/>
        <end position="125"/>
    </location>
</feature>
<keyword evidence="3" id="KW-1185">Reference proteome</keyword>
<dbReference type="OrthoDB" id="9892686at2759"/>
<reference evidence="2" key="1">
    <citation type="thesis" date="2020" institute="ProQuest LLC" country="789 East Eisenhower Parkway, Ann Arbor, MI, USA">
        <title>Comparative Genomics and Chromosome Evolution.</title>
        <authorList>
            <person name="Mudd A.B."/>
        </authorList>
    </citation>
    <scope>NUCLEOTIDE SEQUENCE</scope>
    <source>
        <strain evidence="2">HN-11 Male</strain>
        <tissue evidence="2">Kidney and liver</tissue>
    </source>
</reference>
<gene>
    <name evidence="2" type="ORF">GDO78_021817</name>
</gene>
<dbReference type="EMBL" id="WNTK01069968">
    <property type="protein sequence ID" value="KAG9460432.1"/>
    <property type="molecule type" value="Genomic_DNA"/>
</dbReference>